<evidence type="ECO:0000256" key="3">
    <source>
        <dbReference type="ARBA" id="ARBA00022801"/>
    </source>
</evidence>
<dbReference type="SUPFAM" id="SSF52743">
    <property type="entry name" value="Subtilisin-like"/>
    <property type="match status" value="1"/>
</dbReference>
<dbReference type="PANTHER" id="PTHR43399">
    <property type="entry name" value="SUBTILISIN-RELATED"/>
    <property type="match status" value="1"/>
</dbReference>
<dbReference type="Proteomes" id="UP000886111">
    <property type="component" value="Unassembled WGS sequence"/>
</dbReference>
<dbReference type="InterPro" id="IPR023828">
    <property type="entry name" value="Peptidase_S8_Ser-AS"/>
</dbReference>
<dbReference type="InterPro" id="IPR036852">
    <property type="entry name" value="Peptidase_S8/S53_dom_sf"/>
</dbReference>
<dbReference type="GO" id="GO:0004252">
    <property type="term" value="F:serine-type endopeptidase activity"/>
    <property type="evidence" value="ECO:0007669"/>
    <property type="project" value="UniProtKB-UniRule"/>
</dbReference>
<dbReference type="Gene3D" id="3.40.50.200">
    <property type="entry name" value="Peptidase S8/S53 domain"/>
    <property type="match status" value="2"/>
</dbReference>
<dbReference type="EMBL" id="DRTD01000161">
    <property type="protein sequence ID" value="HHE54566.1"/>
    <property type="molecule type" value="Genomic_DNA"/>
</dbReference>
<proteinExistence type="inferred from homology"/>
<sequence length="942" mass="106240">MKIKLFILVLLFNGLLIASDWSFLDINRIGAGQFIEKNPQNNGKDVVIIILDTGVDMGVPGLQKLPDGEVKVIDAQDFSGEGDVYFDKAEFGEENNEKFVSAPGNLKLYHYDKLTLQPVDSIFYIGVLHEDKFKNSVIPDINNNGKEDDDFGFIVFKSKEGWVAYIDLDGDGNLDDEQPVWNYKIKHQAIQFRGRDKKLNKNLATFAINIFPDEKRINFHYDGSSHGTHVAGIAAGYQLNGQKGLNGIAPGAKIISLKIGDCTLAGGATTTGSMLEAYEYGIEFAKKYDGPVVFNMSFGIGSEIEGQASMEFTLDEMLLENEKVLFCVSAGNEGPGISSVGLPAAANYVLSVGALNSKESARDVYGANIDQDKVFVFSSRGGELNKPDILTPGSASSTVPPFSTRENKWGTSMASPQATGAVALLMSAAYHDGLPLIGALFKKAIINSARPLKGYTILDQGAGVVFVPDAYQYYKKYIQRNEHKDFVYYRIETLSPMNEDNPARAAYWRLGNYLPDKHHKQAFKIKPEFRDSWNADQRNNFYRAFDLVADKSWIKLNKKSTYIKGEKPATIDVYFDQKQLDEPGLYTGKITAYRKEWSNKKMNKEFELWCTYVHPLFANEQNHYTLKSDLIKIKPGNVHRVFFDVPVRATSATIHLFTEGNKYANIRAYVFDPQGREIEQFSRLSSEYETQETIQLTGSQLEYGIYELDLYADFRSEEASYCTYLISFSGLEVSPNPINWLRMKNGENPRGTLSVFNYFDQPVLCQISGEISGWSKKTHVEDESEIYQQDFTVGSEVEKVEFQIELPADVFNLMTDFAINIKNYEGKILKADGLTYRKKKIVFIPPASGDYYLELIPAFASRDAQYWTATINENYYLFSKANIIGSREYFYPKTRKQTSFYVDGTLPVPPSGFRLFGNVNLNSLDRYRFKVIVPVELDAELR</sequence>
<keyword evidence="4 5" id="KW-0720">Serine protease</keyword>
<protein>
    <recommendedName>
        <fullName evidence="6">Peptidase S8/S53 domain-containing protein</fullName>
    </recommendedName>
</protein>
<feature type="active site" description="Charge relay system" evidence="5">
    <location>
        <position position="412"/>
    </location>
</feature>
<organism evidence="7">
    <name type="scientific">Caldithrix abyssi</name>
    <dbReference type="NCBI Taxonomy" id="187145"/>
    <lineage>
        <taxon>Bacteria</taxon>
        <taxon>Pseudomonadati</taxon>
        <taxon>Calditrichota</taxon>
        <taxon>Calditrichia</taxon>
        <taxon>Calditrichales</taxon>
        <taxon>Calditrichaceae</taxon>
        <taxon>Caldithrix</taxon>
    </lineage>
</organism>
<dbReference type="InterPro" id="IPR046940">
    <property type="entry name" value="TPPII_Ig-like_sf"/>
</dbReference>
<evidence type="ECO:0000256" key="2">
    <source>
        <dbReference type="ARBA" id="ARBA00022670"/>
    </source>
</evidence>
<dbReference type="PROSITE" id="PS00138">
    <property type="entry name" value="SUBTILASE_SER"/>
    <property type="match status" value="1"/>
</dbReference>
<keyword evidence="2 5" id="KW-0645">Protease</keyword>
<evidence type="ECO:0000259" key="6">
    <source>
        <dbReference type="Pfam" id="PF00082"/>
    </source>
</evidence>
<dbReference type="GO" id="GO:0006508">
    <property type="term" value="P:proteolysis"/>
    <property type="evidence" value="ECO:0007669"/>
    <property type="project" value="UniProtKB-KW"/>
</dbReference>
<feature type="active site" description="Charge relay system" evidence="5">
    <location>
        <position position="226"/>
    </location>
</feature>
<evidence type="ECO:0000256" key="5">
    <source>
        <dbReference type="PROSITE-ProRule" id="PRU01240"/>
    </source>
</evidence>
<dbReference type="InterPro" id="IPR000209">
    <property type="entry name" value="Peptidase_S8/S53_dom"/>
</dbReference>
<dbReference type="PROSITE" id="PS00137">
    <property type="entry name" value="SUBTILASE_HIS"/>
    <property type="match status" value="1"/>
</dbReference>
<evidence type="ECO:0000313" key="7">
    <source>
        <dbReference type="EMBL" id="HHE54566.1"/>
    </source>
</evidence>
<dbReference type="PANTHER" id="PTHR43399:SF4">
    <property type="entry name" value="CELL WALL-ASSOCIATED PROTEASE"/>
    <property type="match status" value="1"/>
</dbReference>
<evidence type="ECO:0000256" key="4">
    <source>
        <dbReference type="ARBA" id="ARBA00022825"/>
    </source>
</evidence>
<comment type="caution">
    <text evidence="7">The sequence shown here is derived from an EMBL/GenBank/DDBJ whole genome shotgun (WGS) entry which is preliminary data.</text>
</comment>
<dbReference type="PROSITE" id="PS51892">
    <property type="entry name" value="SUBTILASE"/>
    <property type="match status" value="1"/>
</dbReference>
<gene>
    <name evidence="7" type="ORF">ENL21_02210</name>
</gene>
<dbReference type="InterPro" id="IPR015500">
    <property type="entry name" value="Peptidase_S8_subtilisin-rel"/>
</dbReference>
<dbReference type="InterPro" id="IPR022398">
    <property type="entry name" value="Peptidase_S8_His-AS"/>
</dbReference>
<feature type="active site" description="Charge relay system" evidence="5">
    <location>
        <position position="52"/>
    </location>
</feature>
<accession>A0A7V5LIM1</accession>
<reference evidence="7" key="1">
    <citation type="journal article" date="2020" name="mSystems">
        <title>Genome- and Community-Level Interaction Insights into Carbon Utilization and Element Cycling Functions of Hydrothermarchaeota in Hydrothermal Sediment.</title>
        <authorList>
            <person name="Zhou Z."/>
            <person name="Liu Y."/>
            <person name="Xu W."/>
            <person name="Pan J."/>
            <person name="Luo Z.H."/>
            <person name="Li M."/>
        </authorList>
    </citation>
    <scope>NUCLEOTIDE SEQUENCE [LARGE SCALE GENOMIC DNA]</scope>
    <source>
        <strain evidence="7">HyVt-76</strain>
    </source>
</reference>
<evidence type="ECO:0000256" key="1">
    <source>
        <dbReference type="ARBA" id="ARBA00011073"/>
    </source>
</evidence>
<dbReference type="AlphaFoldDB" id="A0A7V5LIM1"/>
<dbReference type="Gene3D" id="2.60.40.3170">
    <property type="match status" value="1"/>
</dbReference>
<name>A0A7V5LIM1_CALAY</name>
<dbReference type="Pfam" id="PF00082">
    <property type="entry name" value="Peptidase_S8"/>
    <property type="match status" value="1"/>
</dbReference>
<dbReference type="PRINTS" id="PR00723">
    <property type="entry name" value="SUBTILISIN"/>
</dbReference>
<keyword evidence="3 5" id="KW-0378">Hydrolase</keyword>
<dbReference type="InterPro" id="IPR051048">
    <property type="entry name" value="Peptidase_S8/S53_subtilisin"/>
</dbReference>
<feature type="domain" description="Peptidase S8/S53" evidence="6">
    <location>
        <begin position="43"/>
        <end position="463"/>
    </location>
</feature>
<comment type="similarity">
    <text evidence="1 5">Belongs to the peptidase S8 family.</text>
</comment>